<organism evidence="5 6">
    <name type="scientific">Pararge aegeria aegeria</name>
    <dbReference type="NCBI Taxonomy" id="348720"/>
    <lineage>
        <taxon>Eukaryota</taxon>
        <taxon>Metazoa</taxon>
        <taxon>Ecdysozoa</taxon>
        <taxon>Arthropoda</taxon>
        <taxon>Hexapoda</taxon>
        <taxon>Insecta</taxon>
        <taxon>Pterygota</taxon>
        <taxon>Neoptera</taxon>
        <taxon>Endopterygota</taxon>
        <taxon>Lepidoptera</taxon>
        <taxon>Glossata</taxon>
        <taxon>Ditrysia</taxon>
        <taxon>Papilionoidea</taxon>
        <taxon>Nymphalidae</taxon>
        <taxon>Satyrinae</taxon>
        <taxon>Satyrini</taxon>
        <taxon>Parargina</taxon>
        <taxon>Pararge</taxon>
    </lineage>
</organism>
<evidence type="ECO:0000313" key="5">
    <source>
        <dbReference type="EMBL" id="CAH2268851.1"/>
    </source>
</evidence>
<sequence length="151" mass="16777">MVDSEKDLFRDTWVRFIGYSNEVGESFRPVVPVKVVRATYGVAFAYVLADTVDKSWKMFSKGGGPKKVFVETGDALVWQTLASVAIPGLVINRICHYTQKYLAKKVPKIAPAPRKIAAVAVGLASIPLIVYPIDKGVTLLMNATYRKWFHT</sequence>
<evidence type="ECO:0000313" key="6">
    <source>
        <dbReference type="Proteomes" id="UP000838756"/>
    </source>
</evidence>
<dbReference type="EMBL" id="CAKXAJ010026481">
    <property type="protein sequence ID" value="CAH2268851.1"/>
    <property type="molecule type" value="Genomic_DNA"/>
</dbReference>
<keyword evidence="4" id="KW-0472">Membrane</keyword>
<keyword evidence="6" id="KW-1185">Reference proteome</keyword>
<dbReference type="PANTHER" id="PTHR11001">
    <property type="entry name" value="MITOCHONDRIAL FISSION PROCESS PROTEIN 1"/>
    <property type="match status" value="1"/>
</dbReference>
<comment type="similarity">
    <text evidence="1">Belongs to the MTFP1 family.</text>
</comment>
<dbReference type="Proteomes" id="UP000838756">
    <property type="component" value="Unassembled WGS sequence"/>
</dbReference>
<dbReference type="Pfam" id="PF10558">
    <property type="entry name" value="MTP18"/>
    <property type="match status" value="2"/>
</dbReference>
<gene>
    <name evidence="5" type="primary">jg27178</name>
    <name evidence="5" type="ORF">PAEG_LOCUS27161</name>
</gene>
<dbReference type="AlphaFoldDB" id="A0A8S4SP71"/>
<reference evidence="5" key="1">
    <citation type="submission" date="2022-03" db="EMBL/GenBank/DDBJ databases">
        <authorList>
            <person name="Lindestad O."/>
        </authorList>
    </citation>
    <scope>NUCLEOTIDE SEQUENCE</scope>
</reference>
<protein>
    <recommendedName>
        <fullName evidence="2">Mitochondrial fission process protein 1</fullName>
    </recommendedName>
    <alternativeName>
        <fullName evidence="3">Mitochondrial 18 kDa protein</fullName>
    </alternativeName>
</protein>
<evidence type="ECO:0000256" key="1">
    <source>
        <dbReference type="ARBA" id="ARBA00009224"/>
    </source>
</evidence>
<evidence type="ECO:0000256" key="2">
    <source>
        <dbReference type="ARBA" id="ARBA00017835"/>
    </source>
</evidence>
<dbReference type="InterPro" id="IPR019560">
    <property type="entry name" value="Mitochondrial_18_kDa_protein"/>
</dbReference>
<dbReference type="PANTHER" id="PTHR11001:SF2">
    <property type="entry name" value="MITOCHONDRIAL FISSION PROCESS PROTEIN 1"/>
    <property type="match status" value="1"/>
</dbReference>
<dbReference type="GO" id="GO:0005739">
    <property type="term" value="C:mitochondrion"/>
    <property type="evidence" value="ECO:0007669"/>
    <property type="project" value="TreeGrafter"/>
</dbReference>
<feature type="transmembrane region" description="Helical" evidence="4">
    <location>
        <begin position="116"/>
        <end position="133"/>
    </location>
</feature>
<evidence type="ECO:0000256" key="3">
    <source>
        <dbReference type="ARBA" id="ARBA00029631"/>
    </source>
</evidence>
<dbReference type="OrthoDB" id="424969at2759"/>
<feature type="transmembrane region" description="Helical" evidence="4">
    <location>
        <begin position="76"/>
        <end position="95"/>
    </location>
</feature>
<keyword evidence="4" id="KW-1133">Transmembrane helix</keyword>
<name>A0A8S4SP71_9NEOP</name>
<accession>A0A8S4SP71</accession>
<evidence type="ECO:0000256" key="4">
    <source>
        <dbReference type="SAM" id="Phobius"/>
    </source>
</evidence>
<proteinExistence type="inferred from homology"/>
<comment type="caution">
    <text evidence="5">The sequence shown here is derived from an EMBL/GenBank/DDBJ whole genome shotgun (WGS) entry which is preliminary data.</text>
</comment>
<dbReference type="GO" id="GO:0000266">
    <property type="term" value="P:mitochondrial fission"/>
    <property type="evidence" value="ECO:0007669"/>
    <property type="project" value="TreeGrafter"/>
</dbReference>
<keyword evidence="4" id="KW-0812">Transmembrane</keyword>